<dbReference type="InterPro" id="IPR048067">
    <property type="entry name" value="BREX_3_BrxF"/>
</dbReference>
<accession>A0A7V4G6P1</accession>
<name>A0A7V4G6P1_9BACT</name>
<dbReference type="EMBL" id="DSXI01000014">
    <property type="protein sequence ID" value="HGS04181.1"/>
    <property type="molecule type" value="Genomic_DNA"/>
</dbReference>
<reference evidence="1" key="1">
    <citation type="journal article" date="2020" name="mSystems">
        <title>Genome- and Community-Level Interaction Insights into Carbon Utilization and Element Cycling Functions of Hydrothermarchaeota in Hydrothermal Sediment.</title>
        <authorList>
            <person name="Zhou Z."/>
            <person name="Liu Y."/>
            <person name="Xu W."/>
            <person name="Pan J."/>
            <person name="Luo Z.H."/>
            <person name="Li M."/>
        </authorList>
    </citation>
    <scope>NUCLEOTIDE SEQUENCE [LARGE SCALE GENOMIC DNA]</scope>
    <source>
        <strain evidence="1">SpSt-548</strain>
    </source>
</reference>
<dbReference type="NCBIfam" id="NF033453">
    <property type="entry name" value="BREX_3_BrxF"/>
    <property type="match status" value="1"/>
</dbReference>
<dbReference type="AlphaFoldDB" id="A0A7V4G6P1"/>
<gene>
    <name evidence="1" type="primary">brxF</name>
    <name evidence="1" type="ORF">ENT08_00285</name>
</gene>
<protein>
    <submittedName>
        <fullName evidence="1">BREX-3 system P-loop-containing protein BrxF</fullName>
    </submittedName>
</protein>
<comment type="caution">
    <text evidence="1">The sequence shown here is derived from an EMBL/GenBank/DDBJ whole genome shotgun (WGS) entry which is preliminary data.</text>
</comment>
<dbReference type="Gene3D" id="3.40.50.300">
    <property type="entry name" value="P-loop containing nucleotide triphosphate hydrolases"/>
    <property type="match status" value="1"/>
</dbReference>
<proteinExistence type="predicted"/>
<dbReference type="InterPro" id="IPR027417">
    <property type="entry name" value="P-loop_NTPase"/>
</dbReference>
<dbReference type="SUPFAM" id="SSF52540">
    <property type="entry name" value="P-loop containing nucleoside triphosphate hydrolases"/>
    <property type="match status" value="1"/>
</dbReference>
<evidence type="ECO:0000313" key="1">
    <source>
        <dbReference type="EMBL" id="HGS04181.1"/>
    </source>
</evidence>
<organism evidence="1">
    <name type="scientific">Desulfobacca acetoxidans</name>
    <dbReference type="NCBI Taxonomy" id="60893"/>
    <lineage>
        <taxon>Bacteria</taxon>
        <taxon>Pseudomonadati</taxon>
        <taxon>Thermodesulfobacteriota</taxon>
        <taxon>Desulfobaccia</taxon>
        <taxon>Desulfobaccales</taxon>
        <taxon>Desulfobaccaceae</taxon>
        <taxon>Desulfobacca</taxon>
    </lineage>
</organism>
<sequence length="155" mass="17692">MKKSLASLVIEKLSQVAQLYYRLLILVAPAGAGKTKALRKVSKSIGSPMININLELSRRMLDLTERQRVLQLPRLLSEIVNTTGSDVSIIDNIEILFEVSLRQDPLRLLQTLSRHKTVVVAWSGSYDNEHMTYATPDHPEYRRYLVRDFLVVSQE</sequence>